<dbReference type="Proteomes" id="UP000543642">
    <property type="component" value="Unassembled WGS sequence"/>
</dbReference>
<proteinExistence type="predicted"/>
<keyword evidence="1" id="KW-0812">Transmembrane</keyword>
<protein>
    <submittedName>
        <fullName evidence="2">Chromate transport protein ChrA</fullName>
    </submittedName>
</protein>
<reference evidence="2 3" key="1">
    <citation type="submission" date="2020-08" db="EMBL/GenBank/DDBJ databases">
        <title>Genomic Encyclopedia of Type Strains, Phase IV (KMG-IV): sequencing the most valuable type-strain genomes for metagenomic binning, comparative biology and taxonomic classification.</title>
        <authorList>
            <person name="Goeker M."/>
        </authorList>
    </citation>
    <scope>NUCLEOTIDE SEQUENCE [LARGE SCALE GENOMIC DNA]</scope>
    <source>
        <strain evidence="2 3">DSM 106146</strain>
    </source>
</reference>
<name>A0A7W8HCZ5_9FIRM</name>
<dbReference type="EMBL" id="JACHFW010000018">
    <property type="protein sequence ID" value="MBB5266040.1"/>
    <property type="molecule type" value="Genomic_DNA"/>
</dbReference>
<evidence type="ECO:0000313" key="2">
    <source>
        <dbReference type="EMBL" id="MBB5266040.1"/>
    </source>
</evidence>
<dbReference type="AlphaFoldDB" id="A0A7W8HCZ5"/>
<evidence type="ECO:0000256" key="1">
    <source>
        <dbReference type="SAM" id="Phobius"/>
    </source>
</evidence>
<keyword evidence="3" id="KW-1185">Reference proteome</keyword>
<organism evidence="2 3">
    <name type="scientific">Catenibacillus scindens</name>
    <dbReference type="NCBI Taxonomy" id="673271"/>
    <lineage>
        <taxon>Bacteria</taxon>
        <taxon>Bacillati</taxon>
        <taxon>Bacillota</taxon>
        <taxon>Clostridia</taxon>
        <taxon>Lachnospirales</taxon>
        <taxon>Lachnospiraceae</taxon>
        <taxon>Catenibacillus</taxon>
    </lineage>
</organism>
<comment type="caution">
    <text evidence="2">The sequence shown here is derived from an EMBL/GenBank/DDBJ whole genome shotgun (WGS) entry which is preliminary data.</text>
</comment>
<sequence length="71" mass="7442">MQAGVGAVIAAVVYEMAGEIIHGKNRIAIVIMVLSFVAACILGVNVIYIVLVCGVFGGVRTLVKKQKGGRR</sequence>
<gene>
    <name evidence="2" type="ORF">HNP82_003194</name>
</gene>
<evidence type="ECO:0000313" key="3">
    <source>
        <dbReference type="Proteomes" id="UP000543642"/>
    </source>
</evidence>
<keyword evidence="1" id="KW-0472">Membrane</keyword>
<keyword evidence="1" id="KW-1133">Transmembrane helix</keyword>
<accession>A0A7W8HCZ5</accession>
<feature type="transmembrane region" description="Helical" evidence="1">
    <location>
        <begin position="27"/>
        <end position="57"/>
    </location>
</feature>